<sequence>MDSLETPYDDETEFIKCPVCDKSIRGETWYKIHLTTPGHIKKEDGMVAAGQAVRKHIVPEFKDILQYLDYLKIDEPIIGLSYLEEVPGTDSRPGPRYSCRLCHLAANLPEMVHHVIGRKHRQKYMEVKRPDLVTWDKQSIITQGGKIIRARAEIIERQDGRGNPLPMPNRGVQVPPRQRQNRDRNITQRDVPSLLPELNDYQDEYSRRGGYPPVYSDTPLFHPDEPYMNRDSQVYQREDSLSRDHMEEELYQADLRENNTYRQEQKDPNYRREYGEEPQRKAMLEPGGVNRYDQREEMPMPHSQTQHVEYYPEEAPPYRKPYPERDALKEFYSEEVRRGRVRSADYQPSQPIYAEDKHQWSLDRESGRHDSMNRAGRQGSSEPEAKRRSFPTPVEDDRAHDHLFNIIKDYQHKPREPHQELAVSNPGPSRAGPPSSQRRVEVTRTMSDIPEPFRRFLTGATNNDRLGKRKRKSRFSDATAEEVEMTKEIDEYGPPDLKFGGRPRPVSVPLRPDIHRSQHPDVYTESQVTHHTESYQRGDSGSEGVFDMLKSIEIENAEEADFLKNKLCSLLREFKAKKSEKAVQNSQVRAVLNNDYNSLKPDQHLSPRHQYERTLREDSDLRRPQDSSYKDDHRGRGWKQHEYIPDKRFQEYHSPARGEPGHSNRSRYEEFFESSKMSRTLHATHPDESVHYPERFQEPMHPHDYRPAAEEYFDSHSSSPSLHMEQETRMHRGPRYSKNLDKITSTLLELVARK</sequence>
<name>A0AAJ8AZL0_LATCA</name>
<gene>
    <name evidence="4" type="primary">si:ch211-13c6.2</name>
</gene>
<feature type="domain" description="C2H2-type" evidence="2">
    <location>
        <begin position="17"/>
        <end position="39"/>
    </location>
</feature>
<feature type="region of interest" description="Disordered" evidence="1">
    <location>
        <begin position="337"/>
        <end position="441"/>
    </location>
</feature>
<accession>A0AAJ8AZL0</accession>
<proteinExistence type="predicted"/>
<feature type="compositionally biased region" description="Basic and acidic residues" evidence="1">
    <location>
        <begin position="395"/>
        <end position="419"/>
    </location>
</feature>
<organism evidence="3 4">
    <name type="scientific">Lates calcarifer</name>
    <name type="common">Barramundi</name>
    <name type="synonym">Holocentrus calcarifer</name>
    <dbReference type="NCBI Taxonomy" id="8187"/>
    <lineage>
        <taxon>Eukaryota</taxon>
        <taxon>Metazoa</taxon>
        <taxon>Chordata</taxon>
        <taxon>Craniata</taxon>
        <taxon>Vertebrata</taxon>
        <taxon>Euteleostomi</taxon>
        <taxon>Actinopterygii</taxon>
        <taxon>Neopterygii</taxon>
        <taxon>Teleostei</taxon>
        <taxon>Neoteleostei</taxon>
        <taxon>Acanthomorphata</taxon>
        <taxon>Carangaria</taxon>
        <taxon>Carangaria incertae sedis</taxon>
        <taxon>Centropomidae</taxon>
        <taxon>Lates</taxon>
    </lineage>
</organism>
<feature type="compositionally biased region" description="Basic and acidic residues" evidence="1">
    <location>
        <begin position="254"/>
        <end position="283"/>
    </location>
</feature>
<protein>
    <submittedName>
        <fullName evidence="4">Uncharacterized protein si:ch211-13c6.2 isoform X2</fullName>
    </submittedName>
</protein>
<evidence type="ECO:0000256" key="1">
    <source>
        <dbReference type="SAM" id="MobiDB-lite"/>
    </source>
</evidence>
<evidence type="ECO:0000313" key="4">
    <source>
        <dbReference type="RefSeq" id="XP_050922568.1"/>
    </source>
</evidence>
<feature type="region of interest" description="Disordered" evidence="1">
    <location>
        <begin position="594"/>
        <end position="641"/>
    </location>
</feature>
<feature type="region of interest" description="Disordered" evidence="1">
    <location>
        <begin position="254"/>
        <end position="324"/>
    </location>
</feature>
<feature type="compositionally biased region" description="Basic and acidic residues" evidence="1">
    <location>
        <begin position="601"/>
        <end position="641"/>
    </location>
</feature>
<evidence type="ECO:0000313" key="3">
    <source>
        <dbReference type="Proteomes" id="UP000694890"/>
    </source>
</evidence>
<feature type="compositionally biased region" description="Basic and acidic residues" evidence="1">
    <location>
        <begin position="354"/>
        <end position="372"/>
    </location>
</feature>
<feature type="region of interest" description="Disordered" evidence="1">
    <location>
        <begin position="159"/>
        <end position="189"/>
    </location>
</feature>
<dbReference type="GeneID" id="108897816"/>
<dbReference type="PROSITE" id="PS00028">
    <property type="entry name" value="ZINC_FINGER_C2H2_1"/>
    <property type="match status" value="1"/>
</dbReference>
<feature type="region of interest" description="Disordered" evidence="1">
    <location>
        <begin position="711"/>
        <end position="738"/>
    </location>
</feature>
<dbReference type="AlphaFoldDB" id="A0AAJ8AZL0"/>
<feature type="region of interest" description="Disordered" evidence="1">
    <location>
        <begin position="522"/>
        <end position="542"/>
    </location>
</feature>
<dbReference type="RefSeq" id="XP_050922568.1">
    <property type="nucleotide sequence ID" value="XM_051066611.1"/>
</dbReference>
<dbReference type="InterPro" id="IPR013087">
    <property type="entry name" value="Znf_C2H2_type"/>
</dbReference>
<dbReference type="Proteomes" id="UP000694890">
    <property type="component" value="Linkage group LG3"/>
</dbReference>
<evidence type="ECO:0000259" key="2">
    <source>
        <dbReference type="PROSITE" id="PS00028"/>
    </source>
</evidence>
<reference evidence="4" key="1">
    <citation type="submission" date="2025-08" db="UniProtKB">
        <authorList>
            <consortium name="RefSeq"/>
        </authorList>
    </citation>
    <scope>IDENTIFICATION</scope>
    <source>
        <tissue evidence="4">Brain</tissue>
    </source>
</reference>
<feature type="region of interest" description="Disordered" evidence="1">
    <location>
        <begin position="460"/>
        <end position="482"/>
    </location>
</feature>